<evidence type="ECO:0000313" key="2">
    <source>
        <dbReference type="Proteomes" id="UP001239111"/>
    </source>
</evidence>
<dbReference type="EMBL" id="CM056744">
    <property type="protein sequence ID" value="KAJ8667684.1"/>
    <property type="molecule type" value="Genomic_DNA"/>
</dbReference>
<reference evidence="1" key="1">
    <citation type="submission" date="2023-04" db="EMBL/GenBank/DDBJ databases">
        <title>A chromosome-level genome assembly of the parasitoid wasp Eretmocerus hayati.</title>
        <authorList>
            <person name="Zhong Y."/>
            <person name="Liu S."/>
            <person name="Liu Y."/>
        </authorList>
    </citation>
    <scope>NUCLEOTIDE SEQUENCE</scope>
    <source>
        <strain evidence="1">ZJU_SS_LIU_2023</strain>
    </source>
</reference>
<accession>A0ACC2NBH4</accession>
<sequence>MDFLKNSFFIIILFHTSLGSSITDDNDFIVQWTGPKNHEVIVIDIQRPDQGVFYIIYKKDDPKNELEFRLETPEFKKEYVVSIDNALYPYFTHSLGHHHAFIELINQTNKDNLYVAQLITVDMMKNETHRVHVYPDTLNKGKVQGGIYYENEFDLIVRNDSICIGIKKCRVSFDLNGRRIGEPVAFPLYPLLIPGGLPALKNSAKAGFFFNLHDPRSKTTRVLYVDEHARDISTFPSPKGDYYVSSNTHRLLSVCAVDYKDYQHKMIKCVQYDWEKYKLMNTSIEISQGSIGIAVTNLAGGGLIVSTAEFNYVDPYTYTTFNVMIIEPNGRFNSGSSYPLNIDCRNIKSQPGLISGISEVEDKFCFSFSCDHFWLEHKFKFYNRCIQKNSLSSLHRT</sequence>
<proteinExistence type="predicted"/>
<keyword evidence="2" id="KW-1185">Reference proteome</keyword>
<comment type="caution">
    <text evidence="1">The sequence shown here is derived from an EMBL/GenBank/DDBJ whole genome shotgun (WGS) entry which is preliminary data.</text>
</comment>
<dbReference type="Proteomes" id="UP001239111">
    <property type="component" value="Chromosome 4"/>
</dbReference>
<gene>
    <name evidence="1" type="ORF">QAD02_009347</name>
</gene>
<evidence type="ECO:0000313" key="1">
    <source>
        <dbReference type="EMBL" id="KAJ8667684.1"/>
    </source>
</evidence>
<organism evidence="1 2">
    <name type="scientific">Eretmocerus hayati</name>
    <dbReference type="NCBI Taxonomy" id="131215"/>
    <lineage>
        <taxon>Eukaryota</taxon>
        <taxon>Metazoa</taxon>
        <taxon>Ecdysozoa</taxon>
        <taxon>Arthropoda</taxon>
        <taxon>Hexapoda</taxon>
        <taxon>Insecta</taxon>
        <taxon>Pterygota</taxon>
        <taxon>Neoptera</taxon>
        <taxon>Endopterygota</taxon>
        <taxon>Hymenoptera</taxon>
        <taxon>Apocrita</taxon>
        <taxon>Proctotrupomorpha</taxon>
        <taxon>Chalcidoidea</taxon>
        <taxon>Aphelinidae</taxon>
        <taxon>Aphelininae</taxon>
        <taxon>Eretmocerus</taxon>
    </lineage>
</organism>
<protein>
    <submittedName>
        <fullName evidence="1">Uncharacterized protein</fullName>
    </submittedName>
</protein>
<name>A0ACC2NBH4_9HYME</name>